<gene>
    <name evidence="1" type="ORF">ES288_D13G033700v1</name>
</gene>
<evidence type="ECO:0000313" key="2">
    <source>
        <dbReference type="Proteomes" id="UP000323506"/>
    </source>
</evidence>
<dbReference type="EMBL" id="CM017713">
    <property type="protein sequence ID" value="TYG36056.1"/>
    <property type="molecule type" value="Genomic_DNA"/>
</dbReference>
<keyword evidence="2" id="KW-1185">Reference proteome</keyword>
<name>A0A5D1ZWE7_GOSDA</name>
<dbReference type="AlphaFoldDB" id="A0A5D1ZWE7"/>
<sequence length="99" mass="10963">MGFLLTDLRHTGASSRVSSLDVGSTLFRVDCPHFYGSNFRRWWSKFEKYFEYEGVGDHARVPSGDVAFGREGIGLASLLCPDAGRVTSSNLGSICQWPE</sequence>
<organism evidence="1 2">
    <name type="scientific">Gossypium darwinii</name>
    <name type="common">Darwin's cotton</name>
    <name type="synonym">Gossypium barbadense var. darwinii</name>
    <dbReference type="NCBI Taxonomy" id="34276"/>
    <lineage>
        <taxon>Eukaryota</taxon>
        <taxon>Viridiplantae</taxon>
        <taxon>Streptophyta</taxon>
        <taxon>Embryophyta</taxon>
        <taxon>Tracheophyta</taxon>
        <taxon>Spermatophyta</taxon>
        <taxon>Magnoliopsida</taxon>
        <taxon>eudicotyledons</taxon>
        <taxon>Gunneridae</taxon>
        <taxon>Pentapetalae</taxon>
        <taxon>rosids</taxon>
        <taxon>malvids</taxon>
        <taxon>Malvales</taxon>
        <taxon>Malvaceae</taxon>
        <taxon>Malvoideae</taxon>
        <taxon>Gossypium</taxon>
    </lineage>
</organism>
<proteinExistence type="predicted"/>
<protein>
    <submittedName>
        <fullName evidence="1">Uncharacterized protein</fullName>
    </submittedName>
</protein>
<dbReference type="Proteomes" id="UP000323506">
    <property type="component" value="Chromosome D13"/>
</dbReference>
<accession>A0A5D1ZWE7</accession>
<evidence type="ECO:0000313" key="1">
    <source>
        <dbReference type="EMBL" id="TYG36056.1"/>
    </source>
</evidence>
<reference evidence="1 2" key="1">
    <citation type="submission" date="2019-06" db="EMBL/GenBank/DDBJ databases">
        <title>WGS assembly of Gossypium darwinii.</title>
        <authorList>
            <person name="Chen Z.J."/>
            <person name="Sreedasyam A."/>
            <person name="Ando A."/>
            <person name="Song Q."/>
            <person name="De L."/>
            <person name="Hulse-Kemp A."/>
            <person name="Ding M."/>
            <person name="Ye W."/>
            <person name="Kirkbride R."/>
            <person name="Jenkins J."/>
            <person name="Plott C."/>
            <person name="Lovell J."/>
            <person name="Lin Y.-M."/>
            <person name="Vaughn R."/>
            <person name="Liu B."/>
            <person name="Li W."/>
            <person name="Simpson S."/>
            <person name="Scheffler B."/>
            <person name="Saski C."/>
            <person name="Grover C."/>
            <person name="Hu G."/>
            <person name="Conover J."/>
            <person name="Carlson J."/>
            <person name="Shu S."/>
            <person name="Boston L."/>
            <person name="Williams M."/>
            <person name="Peterson D."/>
            <person name="Mcgee K."/>
            <person name="Jones D."/>
            <person name="Wendel J."/>
            <person name="Stelly D."/>
            <person name="Grimwood J."/>
            <person name="Schmutz J."/>
        </authorList>
    </citation>
    <scope>NUCLEOTIDE SEQUENCE [LARGE SCALE GENOMIC DNA]</scope>
    <source>
        <strain evidence="1">1808015.09</strain>
    </source>
</reference>